<feature type="domain" description="HTH tetR-type" evidence="3">
    <location>
        <begin position="17"/>
        <end position="77"/>
    </location>
</feature>
<evidence type="ECO:0000259" key="3">
    <source>
        <dbReference type="PROSITE" id="PS50977"/>
    </source>
</evidence>
<name>A0A6P2TX60_BURL3</name>
<evidence type="ECO:0000313" key="5">
    <source>
        <dbReference type="Proteomes" id="UP000494260"/>
    </source>
</evidence>
<accession>A0A6P2TX60</accession>
<proteinExistence type="predicted"/>
<dbReference type="GO" id="GO:0003677">
    <property type="term" value="F:DNA binding"/>
    <property type="evidence" value="ECO:0007669"/>
    <property type="project" value="UniProtKB-UniRule"/>
</dbReference>
<evidence type="ECO:0000256" key="1">
    <source>
        <dbReference type="ARBA" id="ARBA00023125"/>
    </source>
</evidence>
<dbReference type="InterPro" id="IPR009057">
    <property type="entry name" value="Homeodomain-like_sf"/>
</dbReference>
<dbReference type="PRINTS" id="PR00455">
    <property type="entry name" value="HTHTETR"/>
</dbReference>
<dbReference type="PANTHER" id="PTHR30055:SF222">
    <property type="entry name" value="REGULATORY PROTEIN"/>
    <property type="match status" value="1"/>
</dbReference>
<sequence length="213" mass="23976">MERQLRWGDASRMDSVDDGRTAILRAALDAMIEQGIDGLAIDDVARRANISRRTLYRYFGTKKELIQAVISVENAAFFGEMQRSLVAFEHDFAAYCTECVCFAVRYRDRHHGGFHHNYLATSVSTEVFGYIVENIAPMWRRVLEQPYVQYAAARGSRAPALDDIIALISRIGLAYCMVPADEPAMRAQMQLLWTFDAAPAGKPQAPRPKVATR</sequence>
<reference evidence="4 5" key="1">
    <citation type="submission" date="2019-09" db="EMBL/GenBank/DDBJ databases">
        <authorList>
            <person name="Depoorter E."/>
        </authorList>
    </citation>
    <scope>NUCLEOTIDE SEQUENCE [LARGE SCALE GENOMIC DNA]</scope>
    <source>
        <strain evidence="4">R-18109</strain>
    </source>
</reference>
<dbReference type="Gene3D" id="1.10.357.10">
    <property type="entry name" value="Tetracycline Repressor, domain 2"/>
    <property type="match status" value="1"/>
</dbReference>
<dbReference type="SUPFAM" id="SSF46689">
    <property type="entry name" value="Homeodomain-like"/>
    <property type="match status" value="1"/>
</dbReference>
<evidence type="ECO:0000313" key="4">
    <source>
        <dbReference type="EMBL" id="VWC62326.1"/>
    </source>
</evidence>
<organism evidence="4 5">
    <name type="scientific">Burkholderia lata (strain ATCC 17760 / DSM 23089 / LMG 22485 / NCIMB 9086 / R18194 / 383)</name>
    <dbReference type="NCBI Taxonomy" id="482957"/>
    <lineage>
        <taxon>Bacteria</taxon>
        <taxon>Pseudomonadati</taxon>
        <taxon>Pseudomonadota</taxon>
        <taxon>Betaproteobacteria</taxon>
        <taxon>Burkholderiales</taxon>
        <taxon>Burkholderiaceae</taxon>
        <taxon>Burkholderia</taxon>
        <taxon>Burkholderia cepacia complex</taxon>
    </lineage>
</organism>
<dbReference type="Pfam" id="PF00440">
    <property type="entry name" value="TetR_N"/>
    <property type="match status" value="1"/>
</dbReference>
<dbReference type="Proteomes" id="UP000494260">
    <property type="component" value="Unassembled WGS sequence"/>
</dbReference>
<dbReference type="RefSeq" id="WP_217484297.1">
    <property type="nucleotide sequence ID" value="NZ_CABVQH010000004.1"/>
</dbReference>
<gene>
    <name evidence="4" type="ORF">BLA18109_01771</name>
</gene>
<dbReference type="InterPro" id="IPR001647">
    <property type="entry name" value="HTH_TetR"/>
</dbReference>
<dbReference type="PANTHER" id="PTHR30055">
    <property type="entry name" value="HTH-TYPE TRANSCRIPTIONAL REGULATOR RUTR"/>
    <property type="match status" value="1"/>
</dbReference>
<dbReference type="PROSITE" id="PS50977">
    <property type="entry name" value="HTH_TETR_2"/>
    <property type="match status" value="1"/>
</dbReference>
<protein>
    <submittedName>
        <fullName evidence="4">TetR family transcriptional regulator</fullName>
    </submittedName>
</protein>
<keyword evidence="1 2" id="KW-0238">DNA-binding</keyword>
<dbReference type="EMBL" id="CABVQH010000004">
    <property type="protein sequence ID" value="VWC62326.1"/>
    <property type="molecule type" value="Genomic_DNA"/>
</dbReference>
<dbReference type="AlphaFoldDB" id="A0A6P2TX60"/>
<feature type="DNA-binding region" description="H-T-H motif" evidence="2">
    <location>
        <begin position="40"/>
        <end position="59"/>
    </location>
</feature>
<evidence type="ECO:0000256" key="2">
    <source>
        <dbReference type="PROSITE-ProRule" id="PRU00335"/>
    </source>
</evidence>
<dbReference type="InterPro" id="IPR050109">
    <property type="entry name" value="HTH-type_TetR-like_transc_reg"/>
</dbReference>